<dbReference type="Pfam" id="PF06568">
    <property type="entry name" value="YjiS-like"/>
    <property type="match status" value="1"/>
</dbReference>
<gene>
    <name evidence="2" type="ORF">ROJ8625_03797</name>
</gene>
<dbReference type="AlphaFoldDB" id="A0A1X7A6V4"/>
<feature type="domain" description="YjiS-like" evidence="1">
    <location>
        <begin position="24"/>
        <end position="60"/>
    </location>
</feature>
<evidence type="ECO:0000313" key="2">
    <source>
        <dbReference type="EMBL" id="SLN72128.1"/>
    </source>
</evidence>
<protein>
    <recommendedName>
        <fullName evidence="1">YjiS-like domain-containing protein</fullName>
    </recommendedName>
</protein>
<name>A0A1X7A6V4_9RHOB</name>
<dbReference type="RefSeq" id="WP_085793542.1">
    <property type="nucleotide sequence ID" value="NZ_FWFK01000008.1"/>
</dbReference>
<dbReference type="InterPro" id="IPR009506">
    <property type="entry name" value="YjiS-like"/>
</dbReference>
<evidence type="ECO:0000259" key="1">
    <source>
        <dbReference type="Pfam" id="PF06568"/>
    </source>
</evidence>
<proteinExistence type="predicted"/>
<organism evidence="2 3">
    <name type="scientific">Roseivivax jejudonensis</name>
    <dbReference type="NCBI Taxonomy" id="1529041"/>
    <lineage>
        <taxon>Bacteria</taxon>
        <taxon>Pseudomonadati</taxon>
        <taxon>Pseudomonadota</taxon>
        <taxon>Alphaproteobacteria</taxon>
        <taxon>Rhodobacterales</taxon>
        <taxon>Roseobacteraceae</taxon>
        <taxon>Roseivivax</taxon>
    </lineage>
</organism>
<dbReference type="EMBL" id="FWFK01000008">
    <property type="protein sequence ID" value="SLN72128.1"/>
    <property type="molecule type" value="Genomic_DNA"/>
</dbReference>
<sequence length="72" mass="7848">MAQVINAAADGAFGTRFAALASGLRTHMARRQTFKRTLNELSALSDRELADLGLHRSQLRGIAWQAAHDARS</sequence>
<evidence type="ECO:0000313" key="3">
    <source>
        <dbReference type="Proteomes" id="UP000193570"/>
    </source>
</evidence>
<accession>A0A1X7A6V4</accession>
<keyword evidence="3" id="KW-1185">Reference proteome</keyword>
<reference evidence="2 3" key="1">
    <citation type="submission" date="2017-03" db="EMBL/GenBank/DDBJ databases">
        <authorList>
            <person name="Afonso C.L."/>
            <person name="Miller P.J."/>
            <person name="Scott M.A."/>
            <person name="Spackman E."/>
            <person name="Goraichik I."/>
            <person name="Dimitrov K.M."/>
            <person name="Suarez D.L."/>
            <person name="Swayne D.E."/>
        </authorList>
    </citation>
    <scope>NUCLEOTIDE SEQUENCE [LARGE SCALE GENOMIC DNA]</scope>
    <source>
        <strain evidence="2 3">CECT 8625</strain>
    </source>
</reference>
<dbReference type="OrthoDB" id="8244198at2"/>
<dbReference type="Proteomes" id="UP000193570">
    <property type="component" value="Unassembled WGS sequence"/>
</dbReference>